<evidence type="ECO:0000256" key="5">
    <source>
        <dbReference type="ARBA" id="ARBA00022692"/>
    </source>
</evidence>
<feature type="transmembrane region" description="Helical" evidence="12">
    <location>
        <begin position="481"/>
        <end position="500"/>
    </location>
</feature>
<dbReference type="InterPro" id="IPR020846">
    <property type="entry name" value="MFS_dom"/>
</dbReference>
<evidence type="ECO:0000256" key="12">
    <source>
        <dbReference type="SAM" id="Phobius"/>
    </source>
</evidence>
<evidence type="ECO:0000313" key="15">
    <source>
        <dbReference type="Proteomes" id="UP000007842"/>
    </source>
</evidence>
<dbReference type="InterPro" id="IPR005828">
    <property type="entry name" value="MFS_sugar_transport-like"/>
</dbReference>
<feature type="transmembrane region" description="Helical" evidence="12">
    <location>
        <begin position="413"/>
        <end position="435"/>
    </location>
</feature>
<feature type="domain" description="Major facilitator superfamily (MFS) profile" evidence="13">
    <location>
        <begin position="74"/>
        <end position="505"/>
    </location>
</feature>
<evidence type="ECO:0000256" key="7">
    <source>
        <dbReference type="ARBA" id="ARBA00022989"/>
    </source>
</evidence>
<evidence type="ECO:0000256" key="6">
    <source>
        <dbReference type="ARBA" id="ARBA00022847"/>
    </source>
</evidence>
<dbReference type="SUPFAM" id="SSF103473">
    <property type="entry name" value="MFS general substrate transporter"/>
    <property type="match status" value="1"/>
</dbReference>
<evidence type="ECO:0000256" key="2">
    <source>
        <dbReference type="ARBA" id="ARBA00008240"/>
    </source>
</evidence>
<comment type="subcellular location">
    <subcellularLocation>
        <location evidence="1">Cell membrane</location>
        <topology evidence="1">Multi-pass membrane protein</topology>
    </subcellularLocation>
</comment>
<feature type="transmembrane region" description="Helical" evidence="12">
    <location>
        <begin position="388"/>
        <end position="407"/>
    </location>
</feature>
<keyword evidence="7 12" id="KW-1133">Transmembrane helix</keyword>
<feature type="transmembrane region" description="Helical" evidence="12">
    <location>
        <begin position="215"/>
        <end position="238"/>
    </location>
</feature>
<evidence type="ECO:0000256" key="4">
    <source>
        <dbReference type="ARBA" id="ARBA00022475"/>
    </source>
</evidence>
<evidence type="ECO:0000256" key="10">
    <source>
        <dbReference type="ARBA" id="ARBA00039918"/>
    </source>
</evidence>
<gene>
    <name evidence="14" type="ordered locus">SCATT_02710</name>
</gene>
<evidence type="ECO:0000256" key="1">
    <source>
        <dbReference type="ARBA" id="ARBA00004651"/>
    </source>
</evidence>
<dbReference type="PROSITE" id="PS00216">
    <property type="entry name" value="SUGAR_TRANSPORT_1"/>
    <property type="match status" value="1"/>
</dbReference>
<dbReference type="CDD" id="cd17366">
    <property type="entry name" value="MFS_ProP"/>
    <property type="match status" value="1"/>
</dbReference>
<name>G8WMS3_STREN</name>
<evidence type="ECO:0000313" key="14">
    <source>
        <dbReference type="EMBL" id="AEW92642.1"/>
    </source>
</evidence>
<dbReference type="InterPro" id="IPR005829">
    <property type="entry name" value="Sugar_transporter_CS"/>
</dbReference>
<dbReference type="FunFam" id="1.20.1250.20:FF:000001">
    <property type="entry name" value="Dicarboxylate MFS transporter"/>
    <property type="match status" value="1"/>
</dbReference>
<feature type="transmembrane region" description="Helical" evidence="12">
    <location>
        <begin position="250"/>
        <end position="267"/>
    </location>
</feature>
<dbReference type="Gene3D" id="1.20.1250.20">
    <property type="entry name" value="MFS general substrate transporter like domains"/>
    <property type="match status" value="1"/>
</dbReference>
<evidence type="ECO:0000259" key="13">
    <source>
        <dbReference type="PROSITE" id="PS50850"/>
    </source>
</evidence>
<reference evidence="15" key="1">
    <citation type="submission" date="2011-12" db="EMBL/GenBank/DDBJ databases">
        <title>Complete genome sequence of Streptomyces cattleya strain DSM 46488.</title>
        <authorList>
            <person name="Ou H.-Y."/>
            <person name="Li P."/>
            <person name="Zhao C."/>
            <person name="O'Hagan D."/>
            <person name="Deng Z."/>
        </authorList>
    </citation>
    <scope>NUCLEOTIDE SEQUENCE [LARGE SCALE GENOMIC DNA]</scope>
    <source>
        <strain evidence="15">ATCC 35852 / DSM 46488 / JCM 4925 / NBRC 14057 / NRRL 8057</strain>
    </source>
</reference>
<feature type="transmembrane region" description="Helical" evidence="12">
    <location>
        <begin position="447"/>
        <end position="469"/>
    </location>
</feature>
<proteinExistence type="inferred from homology"/>
<organism evidence="14 15">
    <name type="scientific">Streptantibioticus cattleyicolor (strain ATCC 35852 / DSM 46488 / JCM 4925 / NBRC 14057 / NRRL 8057)</name>
    <name type="common">Streptomyces cattleya</name>
    <dbReference type="NCBI Taxonomy" id="1003195"/>
    <lineage>
        <taxon>Bacteria</taxon>
        <taxon>Bacillati</taxon>
        <taxon>Actinomycetota</taxon>
        <taxon>Actinomycetes</taxon>
        <taxon>Kitasatosporales</taxon>
        <taxon>Streptomycetaceae</taxon>
        <taxon>Streptantibioticus</taxon>
    </lineage>
</organism>
<keyword evidence="5 12" id="KW-0812">Transmembrane</keyword>
<feature type="transmembrane region" description="Helical" evidence="12">
    <location>
        <begin position="113"/>
        <end position="134"/>
    </location>
</feature>
<dbReference type="eggNOG" id="COG0477">
    <property type="taxonomic scope" value="Bacteria"/>
</dbReference>
<keyword evidence="3" id="KW-0813">Transport</keyword>
<keyword evidence="4" id="KW-1003">Cell membrane</keyword>
<dbReference type="PROSITE" id="PS50850">
    <property type="entry name" value="MFS"/>
    <property type="match status" value="1"/>
</dbReference>
<sequence length="554" mass="59594">MGFFRNSSALSLRARRQDEMSTGRTTPPNRRGGGRPRGGTTATDRMIRTLLRRRKKTLTLEEVTVTDRPAVRRAVSAAALGNTMEWFDFGVYAYMAATLGKVFFPASSPGAQVVSAFATFAAAFLVRPLGGLVFGPLGDRIGRQRVLAATMIMMAVSTFAVGFLPAYRTIGFTAPVLLLICRLVQGFSTGGEYAGATTYIAEYAPDRRRGFLGSWLDFGTFVGYSLGSGLVTGLTAALGTGGMTDYGWRIPFLVAGPLGLIGLYMRLRLEETPAFQREAELARDEAAAVEVAAGGTDDPVEDARQSGHGRLREIFTRHWQAVLICMGLVLLYNITNYMVTSYLPTYMTETLGQDETTAQLLVLGTMIVVALTITTVGRSSDRWGRRPVFLGGSIALVALAWPAVRLIHRGGILTPAIGCLILGLLLVCFAGTSAATLPALFPTRIRYGALSIAFNISVSLFGGTTPLVASALVEATGDTMVPAYYLMGAGVVGLIATVFLHETAGLPLRGSGPMVETHEQAHALVARSRTEAGRRARDVWLRLRHPRTHGDHHR</sequence>
<feature type="transmembrane region" description="Helical" evidence="12">
    <location>
        <begin position="146"/>
        <end position="166"/>
    </location>
</feature>
<dbReference type="InterPro" id="IPR036259">
    <property type="entry name" value="MFS_trans_sf"/>
</dbReference>
<dbReference type="PROSITE" id="PS00217">
    <property type="entry name" value="SUGAR_TRANSPORT_2"/>
    <property type="match status" value="1"/>
</dbReference>
<dbReference type="Pfam" id="PF00083">
    <property type="entry name" value="Sugar_tr"/>
    <property type="match status" value="1"/>
</dbReference>
<keyword evidence="15" id="KW-1185">Reference proteome</keyword>
<dbReference type="InterPro" id="IPR051084">
    <property type="entry name" value="H+-coupled_symporters"/>
</dbReference>
<dbReference type="HOGENOM" id="CLU_001265_39_0_11"/>
<feature type="transmembrane region" description="Helical" evidence="12">
    <location>
        <begin position="358"/>
        <end position="376"/>
    </location>
</feature>
<accession>G8WMS3</accession>
<dbReference type="EMBL" id="CP003219">
    <property type="protein sequence ID" value="AEW92642.1"/>
    <property type="molecule type" value="Genomic_DNA"/>
</dbReference>
<dbReference type="PANTHER" id="PTHR43528">
    <property type="entry name" value="ALPHA-KETOGLUTARATE PERMEASE"/>
    <property type="match status" value="1"/>
</dbReference>
<dbReference type="NCBIfam" id="NF007927">
    <property type="entry name" value="PRK10642.1"/>
    <property type="match status" value="1"/>
</dbReference>
<protein>
    <recommendedName>
        <fullName evidence="10">Putative proline/betaine transporter</fullName>
    </recommendedName>
</protein>
<dbReference type="AlphaFoldDB" id="G8WMS3"/>
<feature type="transmembrane region" description="Helical" evidence="12">
    <location>
        <begin position="319"/>
        <end position="338"/>
    </location>
</feature>
<dbReference type="PANTHER" id="PTHR43528:SF1">
    <property type="entry name" value="ALPHA-KETOGLUTARATE PERMEASE"/>
    <property type="match status" value="1"/>
</dbReference>
<feature type="region of interest" description="Disordered" evidence="11">
    <location>
        <begin position="1"/>
        <end position="43"/>
    </location>
</feature>
<keyword evidence="8 12" id="KW-0472">Membrane</keyword>
<feature type="transmembrane region" description="Helical" evidence="12">
    <location>
        <begin position="172"/>
        <end position="194"/>
    </location>
</feature>
<dbReference type="PATRIC" id="fig|1003195.29.peg.266"/>
<dbReference type="GO" id="GO:0005886">
    <property type="term" value="C:plasma membrane"/>
    <property type="evidence" value="ECO:0007669"/>
    <property type="project" value="UniProtKB-SubCell"/>
</dbReference>
<evidence type="ECO:0000256" key="9">
    <source>
        <dbReference type="ARBA" id="ARBA00037295"/>
    </source>
</evidence>
<keyword evidence="6" id="KW-0769">Symport</keyword>
<evidence type="ECO:0000256" key="8">
    <source>
        <dbReference type="ARBA" id="ARBA00023136"/>
    </source>
</evidence>
<comment type="similarity">
    <text evidence="2">Belongs to the major facilitator superfamily. Metabolite:H+ Symporter (MHS) family (TC 2.A.1.6) family.</text>
</comment>
<evidence type="ECO:0000256" key="11">
    <source>
        <dbReference type="SAM" id="MobiDB-lite"/>
    </source>
</evidence>
<dbReference type="GO" id="GO:0015293">
    <property type="term" value="F:symporter activity"/>
    <property type="evidence" value="ECO:0007669"/>
    <property type="project" value="UniProtKB-KW"/>
</dbReference>
<comment type="function">
    <text evidence="9">May be a proton symporter involved in the uptake of osmolytes such as proline and glycine betaine.</text>
</comment>
<evidence type="ECO:0000256" key="3">
    <source>
        <dbReference type="ARBA" id="ARBA00022448"/>
    </source>
</evidence>
<dbReference type="KEGG" id="scy:SCATT_02710"/>
<dbReference type="Proteomes" id="UP000007842">
    <property type="component" value="Chromosome"/>
</dbReference>